<feature type="region of interest" description="Disordered" evidence="3">
    <location>
        <begin position="293"/>
        <end position="368"/>
    </location>
</feature>
<evidence type="ECO:0000256" key="1">
    <source>
        <dbReference type="ARBA" id="ARBA00022737"/>
    </source>
</evidence>
<dbReference type="Pfam" id="PF13812">
    <property type="entry name" value="PPR_3"/>
    <property type="match status" value="1"/>
</dbReference>
<dbReference type="InterPro" id="IPR002885">
    <property type="entry name" value="PPR_rpt"/>
</dbReference>
<feature type="region of interest" description="Disordered" evidence="3">
    <location>
        <begin position="395"/>
        <end position="419"/>
    </location>
</feature>
<dbReference type="EMBL" id="CAUYUJ010017963">
    <property type="protein sequence ID" value="CAK0879497.1"/>
    <property type="molecule type" value="Genomic_DNA"/>
</dbReference>
<evidence type="ECO:0000313" key="5">
    <source>
        <dbReference type="Proteomes" id="UP001189429"/>
    </source>
</evidence>
<dbReference type="PROSITE" id="PS51375">
    <property type="entry name" value="PPR"/>
    <property type="match status" value="2"/>
</dbReference>
<evidence type="ECO:0000256" key="3">
    <source>
        <dbReference type="SAM" id="MobiDB-lite"/>
    </source>
</evidence>
<proteinExistence type="predicted"/>
<name>A0ABN9W4M8_9DINO</name>
<feature type="compositionally biased region" description="Low complexity" evidence="3">
    <location>
        <begin position="584"/>
        <end position="596"/>
    </location>
</feature>
<accession>A0ABN9W4M8</accession>
<feature type="compositionally biased region" description="Basic and acidic residues" evidence="3">
    <location>
        <begin position="304"/>
        <end position="325"/>
    </location>
</feature>
<evidence type="ECO:0000256" key="2">
    <source>
        <dbReference type="PROSITE-ProRule" id="PRU00708"/>
    </source>
</evidence>
<reference evidence="4" key="1">
    <citation type="submission" date="2023-10" db="EMBL/GenBank/DDBJ databases">
        <authorList>
            <person name="Chen Y."/>
            <person name="Shah S."/>
            <person name="Dougan E. K."/>
            <person name="Thang M."/>
            <person name="Chan C."/>
        </authorList>
    </citation>
    <scope>NUCLEOTIDE SEQUENCE [LARGE SCALE GENOMIC DNA]</scope>
</reference>
<feature type="region of interest" description="Disordered" evidence="3">
    <location>
        <begin position="551"/>
        <end position="605"/>
    </location>
</feature>
<dbReference type="PANTHER" id="PTHR47447">
    <property type="entry name" value="OS03G0856100 PROTEIN"/>
    <property type="match status" value="1"/>
</dbReference>
<keyword evidence="5" id="KW-1185">Reference proteome</keyword>
<dbReference type="InterPro" id="IPR011990">
    <property type="entry name" value="TPR-like_helical_dom_sf"/>
</dbReference>
<dbReference type="Gene3D" id="1.25.40.10">
    <property type="entry name" value="Tetratricopeptide repeat domain"/>
    <property type="match status" value="2"/>
</dbReference>
<feature type="repeat" description="PPR" evidence="2">
    <location>
        <begin position="860"/>
        <end position="894"/>
    </location>
</feature>
<dbReference type="Proteomes" id="UP001189429">
    <property type="component" value="Unassembled WGS sequence"/>
</dbReference>
<sequence>MIVSDGDMYPHVLNTDVICANARTRGESQTPEPAEFLDAIGVALAIPFGEVTAKLKQSALAAGGIGLEFSWYIIASSGQSSAANHPSLTVDAGIVGKRLGFVRVAMVPYLAQYGSPDIALDARMLALTWATGDILAFAGFIRGQDAAPRSRHARFKAEAGLSAPRCRGGGGGGGDNPTSLTHAEKMAHESKALKNKFAAVDPRGKVGRELRRPRGPPGARDLRVGVRAAEAAPSSRGALGLASLSGNASKCDASETLAGHARELRRDWRQRLLRASDNLSLSPVDIVASIAVPWPPSEFNPADEVSRARSLGDVEQREQPGHDRASSGAAESRGAVTDALGGEDRSGASDSSSSSESHGGGAHWWARGARGRGAVERARGRGAVEQRAAARLDHYGRARSDFEPGSSFQQTKELKPSTRTAFRERVRDFLEWASEGALGEISDQLLDQLATKYMGALFFDGMEVGEGPVLSAAPRHLRPSRGATKYGNFPVTWAASAAYRRRTHGSSREPLCRPRVLALIGVSLSLKDLEFSAASRVAWVCLGRRAAPSLRPRGTSAKAPVGLGRGGKSVRAPPLYPSTEEARPAAAQRGGSAGRAADGHQRAAETHEPALQLALRHARPLLRYLALLNLAPLAVAEWSEVVGSRPGPLLSGTETFQAPAFLPPSALQPMRCSCERGSASGSKRAVRSSHGARFPKSWVSKQMCNSSDHASTWVNGFICDLRSVTRRLEASATFGCVSLADCASCLRARVIDFTPGEAPAGWTLPGRCHWGLRAAERWFEKALEAGAAPNLVTFNALIDAAAQEGNLAVAQNWAWRLFRTELGCNLATYEGVIGAAARFGSMAPAENWFSRAVRSGEQPELSTFNAVLRAVAKDGSVHDAEKWFRKALASSIEPDVETFNCMVQTAARCSDPLAAENWFKTMIKTGISPTHDSFAAIMTAAAKSGDMALTEFWFDECVRAGVRPREAHFQICMQAALEAQDPRSASRWAVRAREDLRLWAMPVLAGACGSCKPRPQEDPS</sequence>
<organism evidence="4 5">
    <name type="scientific">Prorocentrum cordatum</name>
    <dbReference type="NCBI Taxonomy" id="2364126"/>
    <lineage>
        <taxon>Eukaryota</taxon>
        <taxon>Sar</taxon>
        <taxon>Alveolata</taxon>
        <taxon>Dinophyceae</taxon>
        <taxon>Prorocentrales</taxon>
        <taxon>Prorocentraceae</taxon>
        <taxon>Prorocentrum</taxon>
    </lineage>
</organism>
<dbReference type="PANTHER" id="PTHR47447:SF17">
    <property type="entry name" value="OS12G0638900 PROTEIN"/>
    <property type="match status" value="1"/>
</dbReference>
<comment type="caution">
    <text evidence="4">The sequence shown here is derived from an EMBL/GenBank/DDBJ whole genome shotgun (WGS) entry which is preliminary data.</text>
</comment>
<dbReference type="NCBIfam" id="TIGR00756">
    <property type="entry name" value="PPR"/>
    <property type="match status" value="1"/>
</dbReference>
<evidence type="ECO:0000313" key="4">
    <source>
        <dbReference type="EMBL" id="CAK0879497.1"/>
    </source>
</evidence>
<gene>
    <name evidence="4" type="ORF">PCOR1329_LOCUS62910</name>
</gene>
<keyword evidence="1" id="KW-0677">Repeat</keyword>
<evidence type="ECO:0008006" key="6">
    <source>
        <dbReference type="Google" id="ProtNLM"/>
    </source>
</evidence>
<feature type="compositionally biased region" description="Low complexity" evidence="3">
    <location>
        <begin position="326"/>
        <end position="335"/>
    </location>
</feature>
<feature type="repeat" description="PPR" evidence="2">
    <location>
        <begin position="895"/>
        <end position="929"/>
    </location>
</feature>
<feature type="compositionally biased region" description="Low complexity" evidence="3">
    <location>
        <begin position="348"/>
        <end position="368"/>
    </location>
</feature>
<protein>
    <recommendedName>
        <fullName evidence="6">Pentatricopeptide repeat-containing protein</fullName>
    </recommendedName>
</protein>